<dbReference type="AlphaFoldDB" id="A0A1X2FJN3"/>
<keyword evidence="3" id="KW-1185">Reference proteome</keyword>
<accession>A0A1X2FJN3</accession>
<sequence length="87" mass="9571">MLGGLSVPLSWGVAVPPDDYDHWAKESEEGTNVELVPGAVDPEPVEQDMGEWDEWAAWREWEAENAEPQFEMPRTNSGVVPHSPAAG</sequence>
<comment type="caution">
    <text evidence="2">The sequence shown here is derived from an EMBL/GenBank/DDBJ whole genome shotgun (WGS) entry which is preliminary data.</text>
</comment>
<dbReference type="OrthoDB" id="4745319at2"/>
<evidence type="ECO:0000313" key="2">
    <source>
        <dbReference type="EMBL" id="ORX18644.1"/>
    </source>
</evidence>
<gene>
    <name evidence="2" type="ORF">AWC27_17335</name>
</gene>
<reference evidence="2 3" key="1">
    <citation type="submission" date="2016-01" db="EMBL/GenBank/DDBJ databases">
        <title>The new phylogeny of the genus Mycobacterium.</title>
        <authorList>
            <person name="Tarcisio F."/>
            <person name="Conor M."/>
            <person name="Antonella G."/>
            <person name="Elisabetta G."/>
            <person name="Giulia F.S."/>
            <person name="Sara T."/>
            <person name="Anna F."/>
            <person name="Clotilde B."/>
            <person name="Roberto B."/>
            <person name="Veronica D.S."/>
            <person name="Fabio R."/>
            <person name="Monica P."/>
            <person name="Olivier J."/>
            <person name="Enrico T."/>
            <person name="Nicola S."/>
        </authorList>
    </citation>
    <scope>NUCLEOTIDE SEQUENCE [LARGE SCALE GENOMIC DNA]</scope>
    <source>
        <strain evidence="2 3">DSM 44166</strain>
    </source>
</reference>
<evidence type="ECO:0000313" key="3">
    <source>
        <dbReference type="Proteomes" id="UP000193317"/>
    </source>
</evidence>
<proteinExistence type="predicted"/>
<name>A0A1X2FJN3_MYCSZ</name>
<feature type="region of interest" description="Disordered" evidence="1">
    <location>
        <begin position="66"/>
        <end position="87"/>
    </location>
</feature>
<dbReference type="Proteomes" id="UP000193317">
    <property type="component" value="Unassembled WGS sequence"/>
</dbReference>
<protein>
    <submittedName>
        <fullName evidence="2">Uncharacterized protein</fullName>
    </submittedName>
</protein>
<organism evidence="2 3">
    <name type="scientific">Mycobacterium szulgai</name>
    <dbReference type="NCBI Taxonomy" id="1787"/>
    <lineage>
        <taxon>Bacteria</taxon>
        <taxon>Bacillati</taxon>
        <taxon>Actinomycetota</taxon>
        <taxon>Actinomycetes</taxon>
        <taxon>Mycobacteriales</taxon>
        <taxon>Mycobacteriaceae</taxon>
        <taxon>Mycobacterium</taxon>
    </lineage>
</organism>
<dbReference type="EMBL" id="LQPW01000007">
    <property type="protein sequence ID" value="ORX18644.1"/>
    <property type="molecule type" value="Genomic_DNA"/>
</dbReference>
<evidence type="ECO:0000256" key="1">
    <source>
        <dbReference type="SAM" id="MobiDB-lite"/>
    </source>
</evidence>